<feature type="region of interest" description="Disordered" evidence="2">
    <location>
        <begin position="1"/>
        <end position="39"/>
    </location>
</feature>
<feature type="region of interest" description="Disordered" evidence="2">
    <location>
        <begin position="102"/>
        <end position="176"/>
    </location>
</feature>
<evidence type="ECO:0000313" key="5">
    <source>
        <dbReference type="Proteomes" id="UP001231370"/>
    </source>
</evidence>
<dbReference type="Proteomes" id="UP001231370">
    <property type="component" value="Unassembled WGS sequence"/>
</dbReference>
<evidence type="ECO:0000256" key="2">
    <source>
        <dbReference type="SAM" id="MobiDB-lite"/>
    </source>
</evidence>
<name>A0ABT7BIX0_9CYAN</name>
<protein>
    <submittedName>
        <fullName evidence="4">Uncharacterized protein</fullName>
    </submittedName>
</protein>
<gene>
    <name evidence="4" type="ORF">PJF56_07650</name>
</gene>
<comment type="caution">
    <text evidence="4">The sequence shown here is derived from an EMBL/GenBank/DDBJ whole genome shotgun (WGS) entry which is preliminary data.</text>
</comment>
<dbReference type="EMBL" id="JAQPOK010000065">
    <property type="protein sequence ID" value="MDJ1178732.1"/>
    <property type="molecule type" value="Genomic_DNA"/>
</dbReference>
<evidence type="ECO:0000313" key="4">
    <source>
        <dbReference type="EMBL" id="MDJ1178732.1"/>
    </source>
</evidence>
<feature type="compositionally biased region" description="Polar residues" evidence="2">
    <location>
        <begin position="112"/>
        <end position="124"/>
    </location>
</feature>
<keyword evidence="3" id="KW-1133">Transmembrane helix</keyword>
<feature type="compositionally biased region" description="Pro residues" evidence="2">
    <location>
        <begin position="1"/>
        <end position="11"/>
    </location>
</feature>
<feature type="compositionally biased region" description="Polar residues" evidence="2">
    <location>
        <begin position="14"/>
        <end position="36"/>
    </location>
</feature>
<feature type="transmembrane region" description="Helical" evidence="3">
    <location>
        <begin position="179"/>
        <end position="201"/>
    </location>
</feature>
<accession>A0ABT7BIX0</accession>
<evidence type="ECO:0000256" key="3">
    <source>
        <dbReference type="SAM" id="Phobius"/>
    </source>
</evidence>
<dbReference type="RefSeq" id="WP_283762044.1">
    <property type="nucleotide sequence ID" value="NZ_JAQPOK010000065.1"/>
</dbReference>
<organism evidence="4 5">
    <name type="scientific">Roseofilum halophilum BLCC-M91</name>
    <dbReference type="NCBI Taxonomy" id="3022259"/>
    <lineage>
        <taxon>Bacteria</taxon>
        <taxon>Bacillati</taxon>
        <taxon>Cyanobacteriota</taxon>
        <taxon>Cyanophyceae</taxon>
        <taxon>Desertifilales</taxon>
        <taxon>Desertifilaceae</taxon>
        <taxon>Roseofilum</taxon>
        <taxon>Roseofilum halophilum</taxon>
    </lineage>
</organism>
<keyword evidence="5" id="KW-1185">Reference proteome</keyword>
<reference evidence="4 5" key="1">
    <citation type="submission" date="2023-01" db="EMBL/GenBank/DDBJ databases">
        <title>Novel diversity within Roseofilum (Cyanobacteria; Desertifilaceae) from marine benthic mats with descriptions of four novel species.</title>
        <authorList>
            <person name="Wang Y."/>
            <person name="Berthold D.E."/>
            <person name="Hu J."/>
            <person name="Lefler F.W."/>
            <person name="Laughinghouse H.D. IV."/>
        </authorList>
    </citation>
    <scope>NUCLEOTIDE SEQUENCE [LARGE SCALE GENOMIC DNA]</scope>
    <source>
        <strain evidence="4 5">BLCC-M91</strain>
    </source>
</reference>
<sequence length="211" mass="22850">MTSLPYTPPPRKQATPSEPTKSQTANETAAPSQKYSPSVPISVYRDLASEVKEKQVMLDSLQQQNQQLVQQNQQLRGEIEQLVRSVVRLQQIAHAYEPSIAVAPPSPLRQAGSESLTSEPTFTPESRVENPPAAAPESEDSDPPVDLPPSPEDLPLFSEEQQRPYPHPSAPERSSDLNGIGLAIAIFVIAAMAGTASFLIVRPLIGEGNPK</sequence>
<evidence type="ECO:0000256" key="1">
    <source>
        <dbReference type="SAM" id="Coils"/>
    </source>
</evidence>
<feature type="coiled-coil region" evidence="1">
    <location>
        <begin position="44"/>
        <end position="92"/>
    </location>
</feature>
<proteinExistence type="predicted"/>
<keyword evidence="3" id="KW-0472">Membrane</keyword>
<keyword evidence="3" id="KW-0812">Transmembrane</keyword>
<keyword evidence="1" id="KW-0175">Coiled coil</keyword>